<gene>
    <name evidence="2" type="ORF">Tco_1066632</name>
</gene>
<name>A0ABQ5HCB1_9ASTR</name>
<dbReference type="EMBL" id="BQNB010019402">
    <property type="protein sequence ID" value="GJT84915.1"/>
    <property type="molecule type" value="Genomic_DNA"/>
</dbReference>
<protein>
    <recommendedName>
        <fullName evidence="4">Xylulose kinase-1</fullName>
    </recommendedName>
</protein>
<dbReference type="Proteomes" id="UP001151760">
    <property type="component" value="Unassembled WGS sequence"/>
</dbReference>
<evidence type="ECO:0000313" key="3">
    <source>
        <dbReference type="Proteomes" id="UP001151760"/>
    </source>
</evidence>
<evidence type="ECO:0000256" key="1">
    <source>
        <dbReference type="SAM" id="MobiDB-lite"/>
    </source>
</evidence>
<organism evidence="2 3">
    <name type="scientific">Tanacetum coccineum</name>
    <dbReference type="NCBI Taxonomy" id="301880"/>
    <lineage>
        <taxon>Eukaryota</taxon>
        <taxon>Viridiplantae</taxon>
        <taxon>Streptophyta</taxon>
        <taxon>Embryophyta</taxon>
        <taxon>Tracheophyta</taxon>
        <taxon>Spermatophyta</taxon>
        <taxon>Magnoliopsida</taxon>
        <taxon>eudicotyledons</taxon>
        <taxon>Gunneridae</taxon>
        <taxon>Pentapetalae</taxon>
        <taxon>asterids</taxon>
        <taxon>campanulids</taxon>
        <taxon>Asterales</taxon>
        <taxon>Asteraceae</taxon>
        <taxon>Asteroideae</taxon>
        <taxon>Anthemideae</taxon>
        <taxon>Anthemidinae</taxon>
        <taxon>Tanacetum</taxon>
    </lineage>
</organism>
<reference evidence="2" key="1">
    <citation type="journal article" date="2022" name="Int. J. Mol. Sci.">
        <title>Draft Genome of Tanacetum Coccineum: Genomic Comparison of Closely Related Tanacetum-Family Plants.</title>
        <authorList>
            <person name="Yamashiro T."/>
            <person name="Shiraishi A."/>
            <person name="Nakayama K."/>
            <person name="Satake H."/>
        </authorList>
    </citation>
    <scope>NUCLEOTIDE SEQUENCE</scope>
</reference>
<proteinExistence type="predicted"/>
<evidence type="ECO:0000313" key="2">
    <source>
        <dbReference type="EMBL" id="GJT84915.1"/>
    </source>
</evidence>
<reference evidence="2" key="2">
    <citation type="submission" date="2022-01" db="EMBL/GenBank/DDBJ databases">
        <authorList>
            <person name="Yamashiro T."/>
            <person name="Shiraishi A."/>
            <person name="Satake H."/>
            <person name="Nakayama K."/>
        </authorList>
    </citation>
    <scope>NUCLEOTIDE SEQUENCE</scope>
</reference>
<evidence type="ECO:0008006" key="4">
    <source>
        <dbReference type="Google" id="ProtNLM"/>
    </source>
</evidence>
<sequence>MVAYLKKTEGSEGFHQIVDFLNTSHIRYALTVNPTIYVSLIQQFWQTATASTLDNIEIEITAAIDGKIKIVIEAYIRRHLKLEDFDGNSNLPTTEIFKQLALMGSKKTAWEQFSSNIATAIICLATNRKFNFSKLIFDGMETEVPQPSSPPHTNVADEAASTGVDVRYGGAATTVTSLEVGQGSGNIDKTPTMPHDSPLPRVHTLRSDEGRMQHNELMDLVIKLSDRVVALETDLTQTKKVYGAAFTKLIKKVKRLEKKDKLNKSRRELRLVLSDKEVTTAGAEISTASPEVKTAGDSVDDIAAESLV</sequence>
<accession>A0ABQ5HCB1</accession>
<comment type="caution">
    <text evidence="2">The sequence shown here is derived from an EMBL/GenBank/DDBJ whole genome shotgun (WGS) entry which is preliminary data.</text>
</comment>
<feature type="region of interest" description="Disordered" evidence="1">
    <location>
        <begin position="181"/>
        <end position="200"/>
    </location>
</feature>
<keyword evidence="3" id="KW-1185">Reference proteome</keyword>